<comment type="catalytic activity">
    <reaction evidence="8">
        <text>5,6-dimethylbenzimidazole + nicotinate beta-D-ribonucleotide = alpha-ribazole 5'-phosphate + nicotinate + H(+)</text>
        <dbReference type="Rhea" id="RHEA:11196"/>
        <dbReference type="ChEBI" id="CHEBI:15378"/>
        <dbReference type="ChEBI" id="CHEBI:15890"/>
        <dbReference type="ChEBI" id="CHEBI:32544"/>
        <dbReference type="ChEBI" id="CHEBI:57502"/>
        <dbReference type="ChEBI" id="CHEBI:57918"/>
        <dbReference type="EC" id="2.4.2.21"/>
    </reaction>
</comment>
<dbReference type="PANTHER" id="PTHR43463:SF1">
    <property type="entry name" value="NICOTINATE-NUCLEOTIDE--DIMETHYLBENZIMIDAZOLE PHOSPHORIBOSYLTRANSFERASE"/>
    <property type="match status" value="1"/>
</dbReference>
<dbReference type="SUPFAM" id="SSF52733">
    <property type="entry name" value="Nicotinate mononucleotide:5,6-dimethylbenzimidazole phosphoribosyltransferase (CobT)"/>
    <property type="match status" value="1"/>
</dbReference>
<evidence type="ECO:0000313" key="10">
    <source>
        <dbReference type="EMBL" id="QQO07479.1"/>
    </source>
</evidence>
<dbReference type="InterPro" id="IPR003200">
    <property type="entry name" value="Nict_dMeBzImd_PRibTrfase"/>
</dbReference>
<dbReference type="UniPathway" id="UPA00061">
    <property type="reaction ID" value="UER00516"/>
</dbReference>
<comment type="similarity">
    <text evidence="2">Belongs to the CobT family.</text>
</comment>
<evidence type="ECO:0000256" key="5">
    <source>
        <dbReference type="ARBA" id="ARBA00022573"/>
    </source>
</evidence>
<dbReference type="CDD" id="cd02439">
    <property type="entry name" value="DMB-PRT_CobT"/>
    <property type="match status" value="1"/>
</dbReference>
<dbReference type="RefSeq" id="WP_215624784.1">
    <property type="nucleotide sequence ID" value="NZ_CP067089.2"/>
</dbReference>
<dbReference type="GO" id="GO:0009236">
    <property type="term" value="P:cobalamin biosynthetic process"/>
    <property type="evidence" value="ECO:0007669"/>
    <property type="project" value="UniProtKB-UniRule"/>
</dbReference>
<dbReference type="InterPro" id="IPR036087">
    <property type="entry name" value="Nict_dMeBzImd_PRibTrfase_sf"/>
</dbReference>
<dbReference type="NCBIfam" id="TIGR03160">
    <property type="entry name" value="cobT_DBIPRT"/>
    <property type="match status" value="1"/>
</dbReference>
<dbReference type="PANTHER" id="PTHR43463">
    <property type="entry name" value="NICOTINATE-NUCLEOTIDE--DIMETHYLBENZIMIDAZOLE PHOSPHORIBOSYLTRANSFERASE"/>
    <property type="match status" value="1"/>
</dbReference>
<dbReference type="GO" id="GO:0008939">
    <property type="term" value="F:nicotinate-nucleotide-dimethylbenzimidazole phosphoribosyltransferase activity"/>
    <property type="evidence" value="ECO:0007669"/>
    <property type="project" value="UniProtKB-UniRule"/>
</dbReference>
<protein>
    <recommendedName>
        <fullName evidence="4 9">Nicotinate-nucleotide--dimethylbenzimidazole phosphoribosyltransferase</fullName>
        <ecNumber evidence="3 9">2.4.2.21</ecNumber>
    </recommendedName>
</protein>
<dbReference type="Pfam" id="PF02277">
    <property type="entry name" value="DBI_PRT"/>
    <property type="match status" value="1"/>
</dbReference>
<comment type="pathway">
    <text evidence="1">Nucleoside biosynthesis; alpha-ribazole biosynthesis; alpha-ribazole from 5,6-dimethylbenzimidazole: step 1/2.</text>
</comment>
<keyword evidence="6 10" id="KW-0328">Glycosyltransferase</keyword>
<evidence type="ECO:0000256" key="6">
    <source>
        <dbReference type="ARBA" id="ARBA00022676"/>
    </source>
</evidence>
<evidence type="ECO:0000256" key="2">
    <source>
        <dbReference type="ARBA" id="ARBA00007110"/>
    </source>
</evidence>
<evidence type="ECO:0000256" key="7">
    <source>
        <dbReference type="ARBA" id="ARBA00022679"/>
    </source>
</evidence>
<dbReference type="AlphaFoldDB" id="A0A7T7XJB9"/>
<dbReference type="NCBIfam" id="NF000996">
    <property type="entry name" value="PRK00105.1"/>
    <property type="match status" value="1"/>
</dbReference>
<dbReference type="InterPro" id="IPR023195">
    <property type="entry name" value="Nict_dMeBzImd_PRibTrfase_N"/>
</dbReference>
<dbReference type="EMBL" id="CP067089">
    <property type="protein sequence ID" value="QQO07479.1"/>
    <property type="molecule type" value="Genomic_DNA"/>
</dbReference>
<dbReference type="EC" id="2.4.2.21" evidence="3 9"/>
<keyword evidence="7 10" id="KW-0808">Transferase</keyword>
<dbReference type="InterPro" id="IPR017846">
    <property type="entry name" value="Nict_dMeBzImd_PRibTrfase_bact"/>
</dbReference>
<evidence type="ECO:0000256" key="1">
    <source>
        <dbReference type="ARBA" id="ARBA00005049"/>
    </source>
</evidence>
<organism evidence="10 11">
    <name type="scientific">Breznakiella homolactica</name>
    <dbReference type="NCBI Taxonomy" id="2798577"/>
    <lineage>
        <taxon>Bacteria</taxon>
        <taxon>Pseudomonadati</taxon>
        <taxon>Spirochaetota</taxon>
        <taxon>Spirochaetia</taxon>
        <taxon>Spirochaetales</taxon>
        <taxon>Breznakiellaceae</taxon>
        <taxon>Breznakiella</taxon>
    </lineage>
</organism>
<dbReference type="Proteomes" id="UP000595917">
    <property type="component" value="Chromosome"/>
</dbReference>
<proteinExistence type="inferred from homology"/>
<evidence type="ECO:0000313" key="11">
    <source>
        <dbReference type="Proteomes" id="UP000595917"/>
    </source>
</evidence>
<dbReference type="KEGG" id="bhc:JFL75_10955"/>
<dbReference type="Gene3D" id="1.10.1610.10">
    <property type="match status" value="1"/>
</dbReference>
<sequence length="351" mass="36492">MRQNSGDSEQQMQVHLDSLTKPKGSLGKLETYCVRMAKIQNRVPPVIRKKGLYVFAGDHGITAQGVSLYPPEVTYQMVINMLSGGAAANALAGGCGWELAVVDAGVAGDFPPDEELKPKHRFLRMKIGPGSGDFSRQPAMSRGELERALEAGKSIAGDAETQGYDLVAAGDMGIGNTATAAALLTGAGFTAEAMVDRGTGIDEATLERKRATIKQAVEFHNTPKSGEALLEKLGSYDMAMMAGFILGLSGRGIACVLDGFPVTAAAYMARMIAPGVSDYLFAGHSSKVRGHKPVLDAMGLDPVVSLDMHLGEGTGALIGGHVIELGVIAANEMASFAGAGVSGSSGDEEAY</sequence>
<keyword evidence="11" id="KW-1185">Reference proteome</keyword>
<evidence type="ECO:0000256" key="4">
    <source>
        <dbReference type="ARBA" id="ARBA00015486"/>
    </source>
</evidence>
<evidence type="ECO:0000256" key="9">
    <source>
        <dbReference type="NCBIfam" id="TIGR03160"/>
    </source>
</evidence>
<evidence type="ECO:0000256" key="3">
    <source>
        <dbReference type="ARBA" id="ARBA00011991"/>
    </source>
</evidence>
<accession>A0A7T7XJB9</accession>
<gene>
    <name evidence="10" type="primary">cobT</name>
    <name evidence="10" type="ORF">JFL75_10955</name>
</gene>
<name>A0A7T7XJB9_9SPIR</name>
<reference evidence="10" key="1">
    <citation type="submission" date="2021-01" db="EMBL/GenBank/DDBJ databases">
        <title>Description of Breznakiella homolactica.</title>
        <authorList>
            <person name="Song Y."/>
            <person name="Brune A."/>
        </authorList>
    </citation>
    <scope>NUCLEOTIDE SEQUENCE</scope>
    <source>
        <strain evidence="10">RmG30</strain>
    </source>
</reference>
<dbReference type="Gene3D" id="3.40.50.10210">
    <property type="match status" value="1"/>
</dbReference>
<keyword evidence="5" id="KW-0169">Cobalamin biosynthesis</keyword>
<evidence type="ECO:0000256" key="8">
    <source>
        <dbReference type="ARBA" id="ARBA00047340"/>
    </source>
</evidence>